<evidence type="ECO:0000313" key="2">
    <source>
        <dbReference type="EMBL" id="MPN41086.1"/>
    </source>
</evidence>
<evidence type="ECO:0000259" key="1">
    <source>
        <dbReference type="Pfam" id="PF14278"/>
    </source>
</evidence>
<dbReference type="AlphaFoldDB" id="A0A645HR87"/>
<name>A0A645HR87_9ZZZZ</name>
<accession>A0A645HR87</accession>
<comment type="caution">
    <text evidence="2">The sequence shown here is derived from an EMBL/GenBank/DDBJ whole genome shotgun (WGS) entry which is preliminary data.</text>
</comment>
<sequence>MRFQNKIKKALNILLTEKGWDNYFDSQNTFVSKNYFISYLVSAHIGVIRQWIDSGMNESAENMAEMISKMFFLGPFNSIKNK</sequence>
<gene>
    <name evidence="2" type="ORF">SDC9_188627</name>
</gene>
<proteinExistence type="predicted"/>
<dbReference type="InterPro" id="IPR039532">
    <property type="entry name" value="TetR_C_Firmicutes"/>
</dbReference>
<dbReference type="Gene3D" id="1.10.357.10">
    <property type="entry name" value="Tetracycline Repressor, domain 2"/>
    <property type="match status" value="1"/>
</dbReference>
<protein>
    <recommendedName>
        <fullName evidence="1">Transcriptional regulator TetR C-terminal Firmicutes type domain-containing protein</fullName>
    </recommendedName>
</protein>
<dbReference type="EMBL" id="VSSQ01097912">
    <property type="protein sequence ID" value="MPN41086.1"/>
    <property type="molecule type" value="Genomic_DNA"/>
</dbReference>
<organism evidence="2">
    <name type="scientific">bioreactor metagenome</name>
    <dbReference type="NCBI Taxonomy" id="1076179"/>
    <lineage>
        <taxon>unclassified sequences</taxon>
        <taxon>metagenomes</taxon>
        <taxon>ecological metagenomes</taxon>
    </lineage>
</organism>
<feature type="domain" description="Transcriptional regulator TetR C-terminal Firmicutes type" evidence="1">
    <location>
        <begin position="2"/>
        <end position="71"/>
    </location>
</feature>
<dbReference type="Pfam" id="PF14278">
    <property type="entry name" value="TetR_C_8"/>
    <property type="match status" value="1"/>
</dbReference>
<reference evidence="2" key="1">
    <citation type="submission" date="2019-08" db="EMBL/GenBank/DDBJ databases">
        <authorList>
            <person name="Kucharzyk K."/>
            <person name="Murdoch R.W."/>
            <person name="Higgins S."/>
            <person name="Loffler F."/>
        </authorList>
    </citation>
    <scope>NUCLEOTIDE SEQUENCE</scope>
</reference>